<dbReference type="SUPFAM" id="SSF56672">
    <property type="entry name" value="DNA/RNA polymerases"/>
    <property type="match status" value="1"/>
</dbReference>
<dbReference type="InterPro" id="IPR053134">
    <property type="entry name" value="RNA-dir_DNA_polymerase"/>
</dbReference>
<dbReference type="Proteomes" id="UP000280104">
    <property type="component" value="Chromosome II"/>
</dbReference>
<dbReference type="InterPro" id="IPR043128">
    <property type="entry name" value="Rev_trsase/Diguanyl_cyclase"/>
</dbReference>
<dbReference type="PANTHER" id="PTHR24559">
    <property type="entry name" value="TRANSPOSON TY3-I GAG-POL POLYPROTEIN"/>
    <property type="match status" value="1"/>
</dbReference>
<dbReference type="Gene3D" id="3.30.70.270">
    <property type="match status" value="1"/>
</dbReference>
<feature type="domain" description="Reverse transcriptase" evidence="2">
    <location>
        <begin position="171"/>
        <end position="306"/>
    </location>
</feature>
<proteinExistence type="predicted"/>
<dbReference type="AlphaFoldDB" id="A0A7H4LK09"/>
<protein>
    <recommendedName>
        <fullName evidence="2">Reverse transcriptase domain-containing protein</fullName>
    </recommendedName>
</protein>
<sequence length="392" mass="43906">MEKLSIKQKQLQPSRTVFHGIVPGLSHTPIGKIKIDVLFGDKDHFRRELVWFEVVDLDSPYHALLGRPALAKFMAVPHYAYLKMKMPSTKGFITISGDYKKSSTCAAASSRLAESLVIAAEKRLLDRVVAMAGKQPDMSPDPKESEAEGSFKPAKETKKIPLDPEHPESLKKACPKDPFALPRIDQVIDSTAGCELLSFLDAYSGYHQIKLNPADRLKTSFIAPFGAFCYLTMMFGLRNAGATFQRCMQKCFLKQLSRNAHVYVDDVVVKTEKRGTLLEDLKGTFENLRRFQIKLNPENCVFGVPADQLLGFLVSKRGIECNPVKIKAIERMELKKMLTTMPVLAAPAAKEPMLLYIAATNRVVSTVIVVERKEDDKVLPVQRPAYYLSEEL</sequence>
<gene>
    <name evidence="3" type="ORF">CAMPLR22A2D_LOCUS3561</name>
</gene>
<dbReference type="EMBL" id="LS480641">
    <property type="protein sequence ID" value="SPT18947.1"/>
    <property type="molecule type" value="Genomic_DNA"/>
</dbReference>
<reference evidence="3 4" key="1">
    <citation type="submission" date="2018-05" db="EMBL/GenBank/DDBJ databases">
        <authorList>
            <person name="Thind KAUR A."/>
        </authorList>
    </citation>
    <scope>NUCLEOTIDE SEQUENCE [LARGE SCALE GENOMIC DNA]</scope>
</reference>
<dbReference type="InterPro" id="IPR043502">
    <property type="entry name" value="DNA/RNA_pol_sf"/>
</dbReference>
<dbReference type="CDD" id="cd01647">
    <property type="entry name" value="RT_LTR"/>
    <property type="match status" value="1"/>
</dbReference>
<evidence type="ECO:0000313" key="4">
    <source>
        <dbReference type="Proteomes" id="UP000280104"/>
    </source>
</evidence>
<evidence type="ECO:0000313" key="3">
    <source>
        <dbReference type="EMBL" id="SPT18947.1"/>
    </source>
</evidence>
<name>A0A7H4LK09_WHEAT</name>
<feature type="region of interest" description="Disordered" evidence="1">
    <location>
        <begin position="133"/>
        <end position="170"/>
    </location>
</feature>
<evidence type="ECO:0000259" key="2">
    <source>
        <dbReference type="Pfam" id="PF00078"/>
    </source>
</evidence>
<evidence type="ECO:0000256" key="1">
    <source>
        <dbReference type="SAM" id="MobiDB-lite"/>
    </source>
</evidence>
<dbReference type="InterPro" id="IPR000477">
    <property type="entry name" value="RT_dom"/>
</dbReference>
<dbReference type="PANTHER" id="PTHR24559:SF444">
    <property type="entry name" value="REVERSE TRANSCRIPTASE DOMAIN-CONTAINING PROTEIN"/>
    <property type="match status" value="1"/>
</dbReference>
<feature type="compositionally biased region" description="Basic and acidic residues" evidence="1">
    <location>
        <begin position="153"/>
        <end position="170"/>
    </location>
</feature>
<accession>A0A7H4LK09</accession>
<organism evidence="3 4">
    <name type="scientific">Triticum aestivum</name>
    <name type="common">Wheat</name>
    <dbReference type="NCBI Taxonomy" id="4565"/>
    <lineage>
        <taxon>Eukaryota</taxon>
        <taxon>Viridiplantae</taxon>
        <taxon>Streptophyta</taxon>
        <taxon>Embryophyta</taxon>
        <taxon>Tracheophyta</taxon>
        <taxon>Spermatophyta</taxon>
        <taxon>Magnoliopsida</taxon>
        <taxon>Liliopsida</taxon>
        <taxon>Poales</taxon>
        <taxon>Poaceae</taxon>
        <taxon>BOP clade</taxon>
        <taxon>Pooideae</taxon>
        <taxon>Triticodae</taxon>
        <taxon>Triticeae</taxon>
        <taxon>Triticinae</taxon>
        <taxon>Triticum</taxon>
    </lineage>
</organism>
<dbReference type="Pfam" id="PF00078">
    <property type="entry name" value="RVT_1"/>
    <property type="match status" value="1"/>
</dbReference>
<dbReference type="Gene3D" id="3.10.10.10">
    <property type="entry name" value="HIV Type 1 Reverse Transcriptase, subunit A, domain 1"/>
    <property type="match status" value="1"/>
</dbReference>